<gene>
    <name evidence="2" type="ORF">RN001_016420</name>
</gene>
<accession>A0AAN7S651</accession>
<name>A0AAN7S651_9COLE</name>
<keyword evidence="3" id="KW-1185">Reference proteome</keyword>
<dbReference type="EMBL" id="JARPUR010000008">
    <property type="protein sequence ID" value="KAK4872296.1"/>
    <property type="molecule type" value="Genomic_DNA"/>
</dbReference>
<comment type="caution">
    <text evidence="2">The sequence shown here is derived from an EMBL/GenBank/DDBJ whole genome shotgun (WGS) entry which is preliminary data.</text>
</comment>
<evidence type="ECO:0000256" key="1">
    <source>
        <dbReference type="SAM" id="MobiDB-lite"/>
    </source>
</evidence>
<organism evidence="2 3">
    <name type="scientific">Aquatica leii</name>
    <dbReference type="NCBI Taxonomy" id="1421715"/>
    <lineage>
        <taxon>Eukaryota</taxon>
        <taxon>Metazoa</taxon>
        <taxon>Ecdysozoa</taxon>
        <taxon>Arthropoda</taxon>
        <taxon>Hexapoda</taxon>
        <taxon>Insecta</taxon>
        <taxon>Pterygota</taxon>
        <taxon>Neoptera</taxon>
        <taxon>Endopterygota</taxon>
        <taxon>Coleoptera</taxon>
        <taxon>Polyphaga</taxon>
        <taxon>Elateriformia</taxon>
        <taxon>Elateroidea</taxon>
        <taxon>Lampyridae</taxon>
        <taxon>Luciolinae</taxon>
        <taxon>Aquatica</taxon>
    </lineage>
</organism>
<evidence type="ECO:0000313" key="2">
    <source>
        <dbReference type="EMBL" id="KAK4872296.1"/>
    </source>
</evidence>
<feature type="compositionally biased region" description="Acidic residues" evidence="1">
    <location>
        <begin position="193"/>
        <end position="202"/>
    </location>
</feature>
<dbReference type="AlphaFoldDB" id="A0AAN7S651"/>
<reference evidence="3" key="1">
    <citation type="submission" date="2023-01" db="EMBL/GenBank/DDBJ databases">
        <title>Key to firefly adult light organ development and bioluminescence: homeobox transcription factors regulate luciferase expression and transportation to peroxisome.</title>
        <authorList>
            <person name="Fu X."/>
        </authorList>
    </citation>
    <scope>NUCLEOTIDE SEQUENCE [LARGE SCALE GENOMIC DNA]</scope>
</reference>
<dbReference type="Proteomes" id="UP001353858">
    <property type="component" value="Unassembled WGS sequence"/>
</dbReference>
<feature type="region of interest" description="Disordered" evidence="1">
    <location>
        <begin position="193"/>
        <end position="221"/>
    </location>
</feature>
<feature type="compositionally biased region" description="Basic and acidic residues" evidence="1">
    <location>
        <begin position="210"/>
        <end position="221"/>
    </location>
</feature>
<proteinExistence type="predicted"/>
<evidence type="ECO:0000313" key="3">
    <source>
        <dbReference type="Proteomes" id="UP001353858"/>
    </source>
</evidence>
<sequence length="221" mass="25052">MSTKRKKPSGSEFRKSAKLIKEKKELSINTTRKLDSFFLLNEHKTAHGSETSTTDSLASPVDSSQSLEVAPVEITQDVNTPNYECRNELASSTSGVFTTDPADWDINNQTIDFVAMNGFSQNSDEDFSASKRTFDGVTRYLNKSLFFRIPPLKNGIFYSTNELEKMVSRSDFEITFEQDSEDDNAEMQHNFEEELQPTDELEIPSPTLRTPDHFKAQPDLL</sequence>
<protein>
    <submittedName>
        <fullName evidence="2">Uncharacterized protein</fullName>
    </submittedName>
</protein>